<feature type="compositionally biased region" description="Low complexity" evidence="2">
    <location>
        <begin position="54"/>
        <end position="68"/>
    </location>
</feature>
<accession>A0AAV1ZIC5</accession>
<dbReference type="InterPro" id="IPR036860">
    <property type="entry name" value="SH2_dom_sf"/>
</dbReference>
<feature type="compositionally biased region" description="Basic and acidic residues" evidence="2">
    <location>
        <begin position="175"/>
        <end position="185"/>
    </location>
</feature>
<comment type="caution">
    <text evidence="4">The sequence shown here is derived from an EMBL/GenBank/DDBJ whole genome shotgun (WGS) entry which is preliminary data.</text>
</comment>
<gene>
    <name evidence="4" type="ORF">LARSCL_LOCUS5153</name>
</gene>
<name>A0AAV1ZIC5_9ARAC</name>
<dbReference type="PANTHER" id="PTHR15832:SF2">
    <property type="entry name" value="SH2 DOMAIN-CONTAINING PROTEIN"/>
    <property type="match status" value="1"/>
</dbReference>
<dbReference type="InterPro" id="IPR000980">
    <property type="entry name" value="SH2"/>
</dbReference>
<dbReference type="PRINTS" id="PR00401">
    <property type="entry name" value="SH2DOMAIN"/>
</dbReference>
<evidence type="ECO:0000256" key="1">
    <source>
        <dbReference type="PROSITE-ProRule" id="PRU00191"/>
    </source>
</evidence>
<dbReference type="PANTHER" id="PTHR15832">
    <property type="entry name" value="SHC (SRC HOMOLOGY DOMAIN C-TERMINAL) ADAPTOR HOMOLOG"/>
    <property type="match status" value="1"/>
</dbReference>
<dbReference type="Pfam" id="PF00017">
    <property type="entry name" value="SH2"/>
    <property type="match status" value="1"/>
</dbReference>
<feature type="compositionally biased region" description="Polar residues" evidence="2">
    <location>
        <begin position="186"/>
        <end position="196"/>
    </location>
</feature>
<evidence type="ECO:0000313" key="4">
    <source>
        <dbReference type="EMBL" id="CAL1270188.1"/>
    </source>
</evidence>
<keyword evidence="1" id="KW-0727">SH2 domain</keyword>
<dbReference type="EMBL" id="CAXIEN010000046">
    <property type="protein sequence ID" value="CAL1270188.1"/>
    <property type="molecule type" value="Genomic_DNA"/>
</dbReference>
<reference evidence="4 5" key="1">
    <citation type="submission" date="2024-04" db="EMBL/GenBank/DDBJ databases">
        <authorList>
            <person name="Rising A."/>
            <person name="Reimegard J."/>
            <person name="Sonavane S."/>
            <person name="Akerstrom W."/>
            <person name="Nylinder S."/>
            <person name="Hedman E."/>
            <person name="Kallberg Y."/>
        </authorList>
    </citation>
    <scope>NUCLEOTIDE SEQUENCE [LARGE SCALE GENOMIC DNA]</scope>
</reference>
<feature type="compositionally biased region" description="Basic and acidic residues" evidence="2">
    <location>
        <begin position="105"/>
        <end position="120"/>
    </location>
</feature>
<keyword evidence="5" id="KW-1185">Reference proteome</keyword>
<feature type="region of interest" description="Disordered" evidence="2">
    <location>
        <begin position="1"/>
        <end position="125"/>
    </location>
</feature>
<proteinExistence type="predicted"/>
<feature type="domain" description="SH2" evidence="3">
    <location>
        <begin position="215"/>
        <end position="312"/>
    </location>
</feature>
<feature type="compositionally biased region" description="Basic and acidic residues" evidence="2">
    <location>
        <begin position="138"/>
        <end position="151"/>
    </location>
</feature>
<dbReference type="Gene3D" id="3.30.505.10">
    <property type="entry name" value="SH2 domain"/>
    <property type="match status" value="1"/>
</dbReference>
<evidence type="ECO:0000313" key="5">
    <source>
        <dbReference type="Proteomes" id="UP001497382"/>
    </source>
</evidence>
<feature type="compositionally biased region" description="Polar residues" evidence="2">
    <location>
        <begin position="10"/>
        <end position="27"/>
    </location>
</feature>
<organism evidence="4 5">
    <name type="scientific">Larinioides sclopetarius</name>
    <dbReference type="NCBI Taxonomy" id="280406"/>
    <lineage>
        <taxon>Eukaryota</taxon>
        <taxon>Metazoa</taxon>
        <taxon>Ecdysozoa</taxon>
        <taxon>Arthropoda</taxon>
        <taxon>Chelicerata</taxon>
        <taxon>Arachnida</taxon>
        <taxon>Araneae</taxon>
        <taxon>Araneomorphae</taxon>
        <taxon>Entelegynae</taxon>
        <taxon>Araneoidea</taxon>
        <taxon>Araneidae</taxon>
        <taxon>Larinioides</taxon>
    </lineage>
</organism>
<dbReference type="AlphaFoldDB" id="A0AAV1ZIC5"/>
<feature type="region of interest" description="Disordered" evidence="2">
    <location>
        <begin position="137"/>
        <end position="206"/>
    </location>
</feature>
<dbReference type="Proteomes" id="UP001497382">
    <property type="component" value="Unassembled WGS sequence"/>
</dbReference>
<evidence type="ECO:0000256" key="2">
    <source>
        <dbReference type="SAM" id="MobiDB-lite"/>
    </source>
</evidence>
<dbReference type="SUPFAM" id="SSF55550">
    <property type="entry name" value="SH2 domain"/>
    <property type="match status" value="1"/>
</dbReference>
<dbReference type="SMART" id="SM00252">
    <property type="entry name" value="SH2"/>
    <property type="match status" value="1"/>
</dbReference>
<feature type="compositionally biased region" description="Polar residues" evidence="2">
    <location>
        <begin position="152"/>
        <end position="167"/>
    </location>
</feature>
<protein>
    <recommendedName>
        <fullName evidence="3">SH2 domain-containing protein</fullName>
    </recommendedName>
</protein>
<sequence length="343" mass="38641">MNGNRVLKLESSSASKRGHSSMASTLTDCRGARPDNLLPGVRKFPDQERANMWSPCSNCSSSDENNSPTALNSFNWDKPALEDKSVDFSWTSSQDSSNGKTLHSKTTERRKTDPRNEKKTGSYVNLQHLPAKYSIDCTKSEPKKSPKKDHQLTQGCGSVTESSQSESIYPLVDLSEERNEHKEDPPTTTEADSSSNERSEDDIEREKEDLRNVAWFQAGIPREIALEVLAEKPEGSFIVRKSTTKPGCYALSLRVPQEKNPTGIAHYLILQTNKGYKIKGFTKEFSSLNALITHHSVMPELLPCPLNLSRQFKRDAEHEFEETEQKTCDIFSDIHWLMTDLEV</sequence>
<evidence type="ECO:0000259" key="3">
    <source>
        <dbReference type="PROSITE" id="PS50001"/>
    </source>
</evidence>
<dbReference type="PROSITE" id="PS50001">
    <property type="entry name" value="SH2"/>
    <property type="match status" value="1"/>
</dbReference>
<feature type="compositionally biased region" description="Polar residues" evidence="2">
    <location>
        <begin position="88"/>
        <end position="101"/>
    </location>
</feature>